<dbReference type="Gene3D" id="3.10.430.100">
    <property type="entry name" value="Ribosomal protein L9, C-terminal domain"/>
    <property type="match status" value="1"/>
</dbReference>
<dbReference type="GO" id="GO:1990904">
    <property type="term" value="C:ribonucleoprotein complex"/>
    <property type="evidence" value="ECO:0007669"/>
    <property type="project" value="UniProtKB-KW"/>
</dbReference>
<dbReference type="GO" id="GO:0019843">
    <property type="term" value="F:rRNA binding"/>
    <property type="evidence" value="ECO:0007669"/>
    <property type="project" value="UniProtKB-UniRule"/>
</dbReference>
<proteinExistence type="inferred from homology"/>
<dbReference type="PANTHER" id="PTHR21368">
    <property type="entry name" value="50S RIBOSOMAL PROTEIN L9"/>
    <property type="match status" value="1"/>
</dbReference>
<dbReference type="InterPro" id="IPR020594">
    <property type="entry name" value="Ribosomal_bL9_bac/chp"/>
</dbReference>
<dbReference type="InterPro" id="IPR020069">
    <property type="entry name" value="Ribosomal_bL9_C"/>
</dbReference>
<comment type="function">
    <text evidence="7">Binds to the 23S rRNA.</text>
</comment>
<accession>A0A7M2Z0T7</accession>
<dbReference type="InterPro" id="IPR000244">
    <property type="entry name" value="Ribosomal_bL9"/>
</dbReference>
<evidence type="ECO:0000256" key="5">
    <source>
        <dbReference type="ARBA" id="ARBA00023274"/>
    </source>
</evidence>
<dbReference type="Proteomes" id="UP000254134">
    <property type="component" value="Unassembled WGS sequence"/>
</dbReference>
<dbReference type="Gene3D" id="3.40.5.10">
    <property type="entry name" value="Ribosomal protein L9, N-terminal domain"/>
    <property type="match status" value="1"/>
</dbReference>
<feature type="compositionally biased region" description="Acidic residues" evidence="8">
    <location>
        <begin position="194"/>
        <end position="205"/>
    </location>
</feature>
<evidence type="ECO:0000256" key="6">
    <source>
        <dbReference type="ARBA" id="ARBA00035292"/>
    </source>
</evidence>
<evidence type="ECO:0000256" key="2">
    <source>
        <dbReference type="ARBA" id="ARBA00022730"/>
    </source>
</evidence>
<name>A0A7M2Z0T7_9ACTN</name>
<dbReference type="InterPro" id="IPR020070">
    <property type="entry name" value="Ribosomal_bL9_N"/>
</dbReference>
<organism evidence="10 11">
    <name type="scientific">Gaiella occulta</name>
    <dbReference type="NCBI Taxonomy" id="1002870"/>
    <lineage>
        <taxon>Bacteria</taxon>
        <taxon>Bacillati</taxon>
        <taxon>Actinomycetota</taxon>
        <taxon>Thermoleophilia</taxon>
        <taxon>Gaiellales</taxon>
        <taxon>Gaiellaceae</taxon>
        <taxon>Gaiella</taxon>
    </lineage>
</organism>
<gene>
    <name evidence="7" type="primary">rplI</name>
    <name evidence="10" type="ORF">Gocc_0329</name>
</gene>
<comment type="similarity">
    <text evidence="1 7">Belongs to the bacterial ribosomal protein bL9 family.</text>
</comment>
<dbReference type="SUPFAM" id="SSF55653">
    <property type="entry name" value="Ribosomal protein L9 C-domain"/>
    <property type="match status" value="1"/>
</dbReference>
<evidence type="ECO:0000256" key="4">
    <source>
        <dbReference type="ARBA" id="ARBA00022980"/>
    </source>
</evidence>
<dbReference type="EMBL" id="QQZY01000001">
    <property type="protein sequence ID" value="RDI75910.1"/>
    <property type="molecule type" value="Genomic_DNA"/>
</dbReference>
<sequence>MEIILLRDVEKVGLRGEVVNVARGYARNFLLPRKLAEVATPGRVAEVRRIEAERARHEARSAEQAAEIAATLGKTVLRFDVKAGPTGSLFGSVTPTDIADEIWRTRKIRVDRRKIGVDTIKRIGRYAVPVDVFDGVSAELKLMVVPEGGELPPEEELAAMAAAEAAAEAAAAPAAAGGPASGEPAVEGPVAGEPAEEPAAEADEA</sequence>
<evidence type="ECO:0000259" key="9">
    <source>
        <dbReference type="PROSITE" id="PS00651"/>
    </source>
</evidence>
<feature type="compositionally biased region" description="Low complexity" evidence="8">
    <location>
        <begin position="168"/>
        <end position="193"/>
    </location>
</feature>
<evidence type="ECO:0000313" key="11">
    <source>
        <dbReference type="Proteomes" id="UP000254134"/>
    </source>
</evidence>
<evidence type="ECO:0000256" key="8">
    <source>
        <dbReference type="SAM" id="MobiDB-lite"/>
    </source>
</evidence>
<keyword evidence="11" id="KW-1185">Reference proteome</keyword>
<dbReference type="InterPro" id="IPR009027">
    <property type="entry name" value="Ribosomal_bL9/RNase_H1_N"/>
</dbReference>
<dbReference type="InterPro" id="IPR036935">
    <property type="entry name" value="Ribosomal_bL9_N_sf"/>
</dbReference>
<evidence type="ECO:0000256" key="1">
    <source>
        <dbReference type="ARBA" id="ARBA00010605"/>
    </source>
</evidence>
<dbReference type="GO" id="GO:0003735">
    <property type="term" value="F:structural constituent of ribosome"/>
    <property type="evidence" value="ECO:0007669"/>
    <property type="project" value="InterPro"/>
</dbReference>
<feature type="domain" description="Ribosomal protein L9" evidence="9">
    <location>
        <begin position="13"/>
        <end position="40"/>
    </location>
</feature>
<evidence type="ECO:0000256" key="3">
    <source>
        <dbReference type="ARBA" id="ARBA00022884"/>
    </source>
</evidence>
<reference evidence="11" key="2">
    <citation type="journal article" date="2019" name="MicrobiologyOpen">
        <title>High-quality draft genome sequence of Gaiella occulta isolated from a 150 meter deep mineral water borehole and comparison with the genome sequences of other deep-branching lineages of the phylum Actinobacteria.</title>
        <authorList>
            <person name="Severino R."/>
            <person name="Froufe H.J.C."/>
            <person name="Barroso C."/>
            <person name="Albuquerque L."/>
            <person name="Lobo-da-Cunha A."/>
            <person name="da Costa M.S."/>
            <person name="Egas C."/>
        </authorList>
    </citation>
    <scope>NUCLEOTIDE SEQUENCE [LARGE SCALE GENOMIC DNA]</scope>
    <source>
        <strain evidence="11">F2-233</strain>
    </source>
</reference>
<evidence type="ECO:0000313" key="10">
    <source>
        <dbReference type="EMBL" id="RDI75910.1"/>
    </source>
</evidence>
<dbReference type="HAMAP" id="MF_00503">
    <property type="entry name" value="Ribosomal_bL9"/>
    <property type="match status" value="1"/>
</dbReference>
<reference evidence="10 11" key="1">
    <citation type="submission" date="2018-07" db="EMBL/GenBank/DDBJ databases">
        <title>High-quality-draft genome sequence of Gaiella occulta.</title>
        <authorList>
            <person name="Severino R."/>
            <person name="Froufe H.J.C."/>
            <person name="Rainey F.A."/>
            <person name="Barroso C."/>
            <person name="Albuquerque L."/>
            <person name="Lobo-Da-Cunha A."/>
            <person name="Da Costa M.S."/>
            <person name="Egas C."/>
        </authorList>
    </citation>
    <scope>NUCLEOTIDE SEQUENCE [LARGE SCALE GENOMIC DNA]</scope>
    <source>
        <strain evidence="10 11">F2-233</strain>
    </source>
</reference>
<comment type="caution">
    <text evidence="10">The sequence shown here is derived from an EMBL/GenBank/DDBJ whole genome shotgun (WGS) entry which is preliminary data.</text>
</comment>
<dbReference type="Pfam" id="PF03948">
    <property type="entry name" value="Ribosomal_L9_C"/>
    <property type="match status" value="1"/>
</dbReference>
<dbReference type="SUPFAM" id="SSF55658">
    <property type="entry name" value="L9 N-domain-like"/>
    <property type="match status" value="1"/>
</dbReference>
<keyword evidence="2 7" id="KW-0699">rRNA-binding</keyword>
<dbReference type="NCBIfam" id="TIGR00158">
    <property type="entry name" value="L9"/>
    <property type="match status" value="1"/>
</dbReference>
<dbReference type="GO" id="GO:0005840">
    <property type="term" value="C:ribosome"/>
    <property type="evidence" value="ECO:0007669"/>
    <property type="project" value="UniProtKB-KW"/>
</dbReference>
<dbReference type="RefSeq" id="WP_220150387.1">
    <property type="nucleotide sequence ID" value="NZ_QQZY01000001.1"/>
</dbReference>
<dbReference type="GO" id="GO:0006412">
    <property type="term" value="P:translation"/>
    <property type="evidence" value="ECO:0007669"/>
    <property type="project" value="UniProtKB-UniRule"/>
</dbReference>
<feature type="region of interest" description="Disordered" evidence="8">
    <location>
        <begin position="168"/>
        <end position="205"/>
    </location>
</feature>
<protein>
    <recommendedName>
        <fullName evidence="6 7">Large ribosomal subunit protein bL9</fullName>
    </recommendedName>
</protein>
<dbReference type="Pfam" id="PF01281">
    <property type="entry name" value="Ribosomal_L9_N"/>
    <property type="match status" value="1"/>
</dbReference>
<keyword evidence="5 7" id="KW-0687">Ribonucleoprotein</keyword>
<dbReference type="AlphaFoldDB" id="A0A7M2Z0T7"/>
<dbReference type="PROSITE" id="PS00651">
    <property type="entry name" value="RIBOSOMAL_L9"/>
    <property type="match status" value="1"/>
</dbReference>
<dbReference type="InterPro" id="IPR036791">
    <property type="entry name" value="Ribosomal_bL9_C_sf"/>
</dbReference>
<evidence type="ECO:0000256" key="7">
    <source>
        <dbReference type="HAMAP-Rule" id="MF_00503"/>
    </source>
</evidence>
<keyword evidence="3 7" id="KW-0694">RNA-binding</keyword>
<keyword evidence="4 7" id="KW-0689">Ribosomal protein</keyword>